<dbReference type="RefSeq" id="WP_048181844.1">
    <property type="nucleotide sequence ID" value="NZ_JXOJ01000002.1"/>
</dbReference>
<dbReference type="PROSITE" id="PS50851">
    <property type="entry name" value="CHEW"/>
    <property type="match status" value="1"/>
</dbReference>
<proteinExistence type="predicted"/>
<dbReference type="SUPFAM" id="SSF50341">
    <property type="entry name" value="CheW-like"/>
    <property type="match status" value="1"/>
</dbReference>
<dbReference type="PATRIC" id="fig|1550566.3.peg.969"/>
<evidence type="ECO:0000313" key="3">
    <source>
        <dbReference type="Proteomes" id="UP000035301"/>
    </source>
</evidence>
<dbReference type="GO" id="GO:0007165">
    <property type="term" value="P:signal transduction"/>
    <property type="evidence" value="ECO:0007669"/>
    <property type="project" value="InterPro"/>
</dbReference>
<comment type="caution">
    <text evidence="2">The sequence shown here is derived from an EMBL/GenBank/DDBJ whole genome shotgun (WGS) entry which is preliminary data.</text>
</comment>
<dbReference type="Gene3D" id="2.30.30.40">
    <property type="entry name" value="SH3 Domains"/>
    <property type="match status" value="1"/>
</dbReference>
<accession>A0A0H1QZI1</accession>
<name>A0A0H1QZI1_9EURY</name>
<dbReference type="EMBL" id="JXOJ01000002">
    <property type="protein sequence ID" value="KLK88305.1"/>
    <property type="molecule type" value="Genomic_DNA"/>
</dbReference>
<dbReference type="PANTHER" id="PTHR22617:SF23">
    <property type="entry name" value="CHEMOTAXIS PROTEIN CHEW"/>
    <property type="match status" value="1"/>
</dbReference>
<dbReference type="PANTHER" id="PTHR22617">
    <property type="entry name" value="CHEMOTAXIS SENSOR HISTIDINE KINASE-RELATED"/>
    <property type="match status" value="1"/>
</dbReference>
<gene>
    <name evidence="2" type="ORF">SZ63_04530</name>
</gene>
<reference evidence="2 3" key="1">
    <citation type="journal article" date="2015" name="Int. J. Syst. Evol. Microbiol.">
        <title>Methanoculleus sediminis sp. nov., a methanogen from sediments near a submarine mud volcano.</title>
        <authorList>
            <person name="Chen S.C."/>
            <person name="Chen M.F."/>
            <person name="Lai M.C."/>
            <person name="Weng C.Y."/>
            <person name="Wu S.Y."/>
            <person name="Lin S."/>
            <person name="Yang T.F."/>
            <person name="Chen P.C."/>
        </authorList>
    </citation>
    <scope>NUCLEOTIDE SEQUENCE [LARGE SCALE GENOMIC DNA]</scope>
    <source>
        <strain evidence="2 3">S3Fa</strain>
    </source>
</reference>
<dbReference type="Gene3D" id="2.40.50.180">
    <property type="entry name" value="CheA-289, Domain 4"/>
    <property type="match status" value="1"/>
</dbReference>
<keyword evidence="3" id="KW-1185">Reference proteome</keyword>
<feature type="domain" description="CheW-like" evidence="1">
    <location>
        <begin position="3"/>
        <end position="156"/>
    </location>
</feature>
<dbReference type="Pfam" id="PF01584">
    <property type="entry name" value="CheW"/>
    <property type="match status" value="1"/>
</dbReference>
<dbReference type="AlphaFoldDB" id="A0A0H1QZI1"/>
<dbReference type="InterPro" id="IPR002545">
    <property type="entry name" value="CheW-lke_dom"/>
</dbReference>
<dbReference type="Proteomes" id="UP000035301">
    <property type="component" value="Unassembled WGS sequence"/>
</dbReference>
<dbReference type="GO" id="GO:0005829">
    <property type="term" value="C:cytosol"/>
    <property type="evidence" value="ECO:0007669"/>
    <property type="project" value="TreeGrafter"/>
</dbReference>
<evidence type="ECO:0000313" key="2">
    <source>
        <dbReference type="EMBL" id="KLK88305.1"/>
    </source>
</evidence>
<dbReference type="GO" id="GO:0006935">
    <property type="term" value="P:chemotaxis"/>
    <property type="evidence" value="ECO:0007669"/>
    <property type="project" value="InterPro"/>
</dbReference>
<dbReference type="InterPro" id="IPR036061">
    <property type="entry name" value="CheW-like_dom_sf"/>
</dbReference>
<protein>
    <submittedName>
        <fullName evidence="2">Chemotaxis protein CheW</fullName>
    </submittedName>
</protein>
<sequence>MATIGVVEFQVGGSLYALDIHLAQEIVEMMPITPVPRAPPYLEGIMNLRGEITNIINLYQMLGLSGQEDTESQKIIVLAPEASGGSNIGIVVDDVHSVIQVAETDVERMDEAISNQAYMKGIIKLHGSDGLDREKKGDKDLIIWIDIQKAVKDLVTRRDA</sequence>
<dbReference type="OrthoDB" id="115049at2157"/>
<dbReference type="SMART" id="SM00260">
    <property type="entry name" value="CheW"/>
    <property type="match status" value="1"/>
</dbReference>
<evidence type="ECO:0000259" key="1">
    <source>
        <dbReference type="PROSITE" id="PS50851"/>
    </source>
</evidence>
<organism evidence="2 3">
    <name type="scientific">Methanoculleus sediminis</name>
    <dbReference type="NCBI Taxonomy" id="1550566"/>
    <lineage>
        <taxon>Archaea</taxon>
        <taxon>Methanobacteriati</taxon>
        <taxon>Methanobacteriota</taxon>
        <taxon>Stenosarchaea group</taxon>
        <taxon>Methanomicrobia</taxon>
        <taxon>Methanomicrobiales</taxon>
        <taxon>Methanomicrobiaceae</taxon>
        <taxon>Methanoculleus</taxon>
    </lineage>
</organism>
<dbReference type="STRING" id="1550566.SZ63_04530"/>
<dbReference type="InterPro" id="IPR039315">
    <property type="entry name" value="CheW"/>
</dbReference>